<evidence type="ECO:0000256" key="7">
    <source>
        <dbReference type="SAM" id="Phobius"/>
    </source>
</evidence>
<feature type="transmembrane region" description="Helical" evidence="7">
    <location>
        <begin position="226"/>
        <end position="246"/>
    </location>
</feature>
<evidence type="ECO:0000259" key="8">
    <source>
        <dbReference type="Pfam" id="PF00892"/>
    </source>
</evidence>
<proteinExistence type="inferred from homology"/>
<sequence length="327" mass="34069">MEQKAEKAAEPKAPAPARWMPGFLALSLIWGASFALIKVAVNADVPPIWVALWRCLFGALALAAILVAQRAALPRDRATWGHALVVALFLNSLPFALLAYGETHVSSLLAGVINATTPLTTLFFVLLLVPQEQLTSRRLVGLFTGFCGVLVVLGIWNGLGDATLTGAAACLGSTLCYGVGFAYTRRFFSGRQGSAAALSTTQLVCATAQLVVAAPVMAGAPEWPGWRAAVSLLALGALGTGVAYILNFRVIREAGPTIASTVTYVVPVWSTLFGTLLLSELLNWNTVAGAVLVVAGVLLTRGPGRRRTPAAGAPAAAAAEPGRKLSR</sequence>
<name>A0ABW0WLF3_STRNO</name>
<feature type="region of interest" description="Disordered" evidence="6">
    <location>
        <begin position="305"/>
        <end position="327"/>
    </location>
</feature>
<dbReference type="EMBL" id="JBHSOE010000024">
    <property type="protein sequence ID" value="MFC5657106.1"/>
    <property type="molecule type" value="Genomic_DNA"/>
</dbReference>
<evidence type="ECO:0000313" key="9">
    <source>
        <dbReference type="EMBL" id="MFC5657106.1"/>
    </source>
</evidence>
<dbReference type="PANTHER" id="PTHR32322">
    <property type="entry name" value="INNER MEMBRANE TRANSPORTER"/>
    <property type="match status" value="1"/>
</dbReference>
<feature type="transmembrane region" description="Helical" evidence="7">
    <location>
        <begin position="258"/>
        <end position="278"/>
    </location>
</feature>
<comment type="caution">
    <text evidence="9">The sequence shown here is derived from an EMBL/GenBank/DDBJ whole genome shotgun (WGS) entry which is preliminary data.</text>
</comment>
<reference evidence="10" key="1">
    <citation type="journal article" date="2019" name="Int. J. Syst. Evol. Microbiol.">
        <title>The Global Catalogue of Microorganisms (GCM) 10K type strain sequencing project: providing services to taxonomists for standard genome sequencing and annotation.</title>
        <authorList>
            <consortium name="The Broad Institute Genomics Platform"/>
            <consortium name="The Broad Institute Genome Sequencing Center for Infectious Disease"/>
            <person name="Wu L."/>
            <person name="Ma J."/>
        </authorList>
    </citation>
    <scope>NUCLEOTIDE SEQUENCE [LARGE SCALE GENOMIC DNA]</scope>
    <source>
        <strain evidence="10">KCTC 5701</strain>
    </source>
</reference>
<feature type="transmembrane region" description="Helical" evidence="7">
    <location>
        <begin position="21"/>
        <end position="41"/>
    </location>
</feature>
<dbReference type="InterPro" id="IPR050638">
    <property type="entry name" value="AA-Vitamin_Transporters"/>
</dbReference>
<evidence type="ECO:0000256" key="5">
    <source>
        <dbReference type="ARBA" id="ARBA00023136"/>
    </source>
</evidence>
<dbReference type="InterPro" id="IPR037185">
    <property type="entry name" value="EmrE-like"/>
</dbReference>
<evidence type="ECO:0000256" key="4">
    <source>
        <dbReference type="ARBA" id="ARBA00022989"/>
    </source>
</evidence>
<feature type="transmembrane region" description="Helical" evidence="7">
    <location>
        <begin position="162"/>
        <end position="183"/>
    </location>
</feature>
<evidence type="ECO:0000256" key="6">
    <source>
        <dbReference type="SAM" id="MobiDB-lite"/>
    </source>
</evidence>
<evidence type="ECO:0000313" key="10">
    <source>
        <dbReference type="Proteomes" id="UP001596065"/>
    </source>
</evidence>
<gene>
    <name evidence="9" type="ORF">ACFP3J_16640</name>
</gene>
<keyword evidence="5 7" id="KW-0472">Membrane</keyword>
<feature type="transmembrane region" description="Helical" evidence="7">
    <location>
        <begin position="139"/>
        <end position="156"/>
    </location>
</feature>
<dbReference type="SUPFAM" id="SSF103481">
    <property type="entry name" value="Multidrug resistance efflux transporter EmrE"/>
    <property type="match status" value="2"/>
</dbReference>
<feature type="compositionally biased region" description="Low complexity" evidence="6">
    <location>
        <begin position="309"/>
        <end position="320"/>
    </location>
</feature>
<feature type="domain" description="EamA" evidence="8">
    <location>
        <begin position="21"/>
        <end position="153"/>
    </location>
</feature>
<feature type="domain" description="EamA" evidence="8">
    <location>
        <begin position="165"/>
        <end position="300"/>
    </location>
</feature>
<protein>
    <submittedName>
        <fullName evidence="9">DMT family transporter</fullName>
    </submittedName>
</protein>
<feature type="transmembrane region" description="Helical" evidence="7">
    <location>
        <begin position="107"/>
        <end position="127"/>
    </location>
</feature>
<dbReference type="InterPro" id="IPR000620">
    <property type="entry name" value="EamA_dom"/>
</dbReference>
<dbReference type="Pfam" id="PF00892">
    <property type="entry name" value="EamA"/>
    <property type="match status" value="2"/>
</dbReference>
<feature type="transmembrane region" description="Helical" evidence="7">
    <location>
        <begin position="284"/>
        <end position="300"/>
    </location>
</feature>
<evidence type="ECO:0000256" key="3">
    <source>
        <dbReference type="ARBA" id="ARBA00022692"/>
    </source>
</evidence>
<keyword evidence="3 7" id="KW-0812">Transmembrane</keyword>
<evidence type="ECO:0000256" key="1">
    <source>
        <dbReference type="ARBA" id="ARBA00004141"/>
    </source>
</evidence>
<feature type="transmembrane region" description="Helical" evidence="7">
    <location>
        <begin position="47"/>
        <end position="68"/>
    </location>
</feature>
<evidence type="ECO:0000256" key="2">
    <source>
        <dbReference type="ARBA" id="ARBA00007362"/>
    </source>
</evidence>
<keyword evidence="4 7" id="KW-1133">Transmembrane helix</keyword>
<keyword evidence="10" id="KW-1185">Reference proteome</keyword>
<dbReference type="PANTHER" id="PTHR32322:SF9">
    <property type="entry name" value="AMINO-ACID METABOLITE EFFLUX PUMP-RELATED"/>
    <property type="match status" value="1"/>
</dbReference>
<organism evidence="9 10">
    <name type="scientific">Streptomyces nogalater</name>
    <dbReference type="NCBI Taxonomy" id="38314"/>
    <lineage>
        <taxon>Bacteria</taxon>
        <taxon>Bacillati</taxon>
        <taxon>Actinomycetota</taxon>
        <taxon>Actinomycetes</taxon>
        <taxon>Kitasatosporales</taxon>
        <taxon>Streptomycetaceae</taxon>
        <taxon>Streptomyces</taxon>
    </lineage>
</organism>
<dbReference type="Proteomes" id="UP001596065">
    <property type="component" value="Unassembled WGS sequence"/>
</dbReference>
<dbReference type="RefSeq" id="WP_344349016.1">
    <property type="nucleotide sequence ID" value="NZ_BAAASM010000022.1"/>
</dbReference>
<comment type="subcellular location">
    <subcellularLocation>
        <location evidence="1">Membrane</location>
        <topology evidence="1">Multi-pass membrane protein</topology>
    </subcellularLocation>
</comment>
<dbReference type="Gene3D" id="1.10.3730.20">
    <property type="match status" value="1"/>
</dbReference>
<feature type="transmembrane region" description="Helical" evidence="7">
    <location>
        <begin position="80"/>
        <end position="101"/>
    </location>
</feature>
<accession>A0ABW0WLF3</accession>
<feature type="transmembrane region" description="Helical" evidence="7">
    <location>
        <begin position="195"/>
        <end position="220"/>
    </location>
</feature>
<comment type="similarity">
    <text evidence="2">Belongs to the EamA transporter family.</text>
</comment>